<evidence type="ECO:0000259" key="3">
    <source>
        <dbReference type="PROSITE" id="PS50983"/>
    </source>
</evidence>
<evidence type="ECO:0000256" key="1">
    <source>
        <dbReference type="ARBA" id="ARBA00008814"/>
    </source>
</evidence>
<evidence type="ECO:0000313" key="4">
    <source>
        <dbReference type="EMBL" id="ACY95946.1"/>
    </source>
</evidence>
<dbReference type="HOGENOM" id="CLU_025776_1_0_11"/>
<feature type="compositionally biased region" description="Basic and acidic residues" evidence="2">
    <location>
        <begin position="11"/>
        <end position="28"/>
    </location>
</feature>
<dbReference type="Gene3D" id="3.40.50.1980">
    <property type="entry name" value="Nitrogenase molybdenum iron protein domain"/>
    <property type="match status" value="2"/>
</dbReference>
<feature type="domain" description="Fe/B12 periplasmic-binding" evidence="3">
    <location>
        <begin position="151"/>
        <end position="423"/>
    </location>
</feature>
<dbReference type="PANTHER" id="PTHR30535">
    <property type="entry name" value="VITAMIN B12-BINDING PROTEIN"/>
    <property type="match status" value="1"/>
</dbReference>
<dbReference type="InterPro" id="IPR050902">
    <property type="entry name" value="ABC_Transporter_SBP"/>
</dbReference>
<dbReference type="Proteomes" id="UP000001918">
    <property type="component" value="Chromosome"/>
</dbReference>
<dbReference type="AlphaFoldDB" id="D1A2C6"/>
<protein>
    <submittedName>
        <fullName evidence="4">Periplasmic binding protein</fullName>
    </submittedName>
</protein>
<feature type="region of interest" description="Disordered" evidence="2">
    <location>
        <begin position="1"/>
        <end position="38"/>
    </location>
</feature>
<dbReference type="KEGG" id="tcu:Tcur_0344"/>
<sequence>MNLVHRAGRTPAERQPDPSLPHRPEAGRPAEGGSSRTFRTRRAWPLATALVALSLVASACGGDGQGSQAAQDDRCVKEFDASKDYFPVKQTIRHATNFTLTYAKNYQVVTVKQPAPGAKPQTYVLVRCGTPAPKAEGELKDAVVVETPVRTLFASSTTHLPFITDLGVLDRLKGVASAGLITSPQVRERVAAKQIIEYADITGQEIDTEKVIGARPDVLMTDGNDVPAHQTLRNAGIKIVANAEWQETSALGRAEWIKFVAALTGTEAKATEVFDKVAAAYQELAAKAKQAEPVSVLPGQMFQGQWAIPNGESFMAKLIADAGGTYAWADTKGTGSTNLDLETVLSKARDAEVWLPQMNDWKSLEDVRKADPRYAEFAAFKSGKVWSMNKVLGPGGGNDFYERGVGRPDLILADLVAILHPELMPGHTFTFYQQLAR</sequence>
<dbReference type="SUPFAM" id="SSF53807">
    <property type="entry name" value="Helical backbone' metal receptor"/>
    <property type="match status" value="1"/>
</dbReference>
<evidence type="ECO:0000256" key="2">
    <source>
        <dbReference type="SAM" id="MobiDB-lite"/>
    </source>
</evidence>
<proteinExistence type="inferred from homology"/>
<gene>
    <name evidence="4" type="ordered locus">Tcur_0344</name>
</gene>
<evidence type="ECO:0000313" key="5">
    <source>
        <dbReference type="Proteomes" id="UP000001918"/>
    </source>
</evidence>
<dbReference type="EMBL" id="CP001738">
    <property type="protein sequence ID" value="ACY95946.1"/>
    <property type="molecule type" value="Genomic_DNA"/>
</dbReference>
<dbReference type="RefSeq" id="WP_012850730.1">
    <property type="nucleotide sequence ID" value="NC_013510.1"/>
</dbReference>
<dbReference type="GO" id="GO:0071281">
    <property type="term" value="P:cellular response to iron ion"/>
    <property type="evidence" value="ECO:0007669"/>
    <property type="project" value="TreeGrafter"/>
</dbReference>
<dbReference type="Pfam" id="PF01497">
    <property type="entry name" value="Peripla_BP_2"/>
    <property type="match status" value="1"/>
</dbReference>
<dbReference type="PROSITE" id="PS50983">
    <property type="entry name" value="FE_B12_PBP"/>
    <property type="match status" value="1"/>
</dbReference>
<comment type="similarity">
    <text evidence="1">Belongs to the bacterial solute-binding protein 8 family.</text>
</comment>
<dbReference type="InterPro" id="IPR002491">
    <property type="entry name" value="ABC_transptr_periplasmic_BD"/>
</dbReference>
<keyword evidence="5" id="KW-1185">Reference proteome</keyword>
<organism evidence="4 5">
    <name type="scientific">Thermomonospora curvata (strain ATCC 19995 / DSM 43183 / JCM 3096 / KCTC 9072 / NBRC 15933 / NCIMB 10081 / Henssen B9)</name>
    <dbReference type="NCBI Taxonomy" id="471852"/>
    <lineage>
        <taxon>Bacteria</taxon>
        <taxon>Bacillati</taxon>
        <taxon>Actinomycetota</taxon>
        <taxon>Actinomycetes</taxon>
        <taxon>Streptosporangiales</taxon>
        <taxon>Thermomonosporaceae</taxon>
        <taxon>Thermomonospora</taxon>
    </lineage>
</organism>
<name>D1A2C6_THECD</name>
<dbReference type="STRING" id="471852.Tcur_0344"/>
<reference evidence="4 5" key="1">
    <citation type="journal article" date="2011" name="Stand. Genomic Sci.">
        <title>Complete genome sequence of Thermomonospora curvata type strain (B9).</title>
        <authorList>
            <person name="Chertkov O."/>
            <person name="Sikorski J."/>
            <person name="Nolan M."/>
            <person name="Lapidus A."/>
            <person name="Lucas S."/>
            <person name="Del Rio T.G."/>
            <person name="Tice H."/>
            <person name="Cheng J.F."/>
            <person name="Goodwin L."/>
            <person name="Pitluck S."/>
            <person name="Liolios K."/>
            <person name="Ivanova N."/>
            <person name="Mavromatis K."/>
            <person name="Mikhailova N."/>
            <person name="Ovchinnikova G."/>
            <person name="Pati A."/>
            <person name="Chen A."/>
            <person name="Palaniappan K."/>
            <person name="Djao O.D."/>
            <person name="Land M."/>
            <person name="Hauser L."/>
            <person name="Chang Y.J."/>
            <person name="Jeffries C.D."/>
            <person name="Brettin T."/>
            <person name="Han C."/>
            <person name="Detter J.C."/>
            <person name="Rohde M."/>
            <person name="Goker M."/>
            <person name="Woyke T."/>
            <person name="Bristow J."/>
            <person name="Eisen J.A."/>
            <person name="Markowitz V."/>
            <person name="Hugenholtz P."/>
            <person name="Klenk H.P."/>
            <person name="Kyrpides N.C."/>
        </authorList>
    </citation>
    <scope>NUCLEOTIDE SEQUENCE [LARGE SCALE GENOMIC DNA]</scope>
    <source>
        <strain evidence="5">ATCC 19995 / DSM 43183 / JCM 3096 / KCTC 9072 / NBRC 15933 / NCIMB 10081 / Henssen B9</strain>
    </source>
</reference>
<accession>D1A2C6</accession>
<dbReference type="eggNOG" id="COG0614">
    <property type="taxonomic scope" value="Bacteria"/>
</dbReference>
<dbReference type="PANTHER" id="PTHR30535:SF34">
    <property type="entry name" value="MOLYBDATE-BINDING PROTEIN MOLA"/>
    <property type="match status" value="1"/>
</dbReference>